<name>A0ABR0SHP9_9HYPO</name>
<dbReference type="EMBL" id="JAVFKD010000014">
    <property type="protein sequence ID" value="KAK5991221.1"/>
    <property type="molecule type" value="Genomic_DNA"/>
</dbReference>
<proteinExistence type="predicted"/>
<evidence type="ECO:0000313" key="1">
    <source>
        <dbReference type="EMBL" id="KAK5991221.1"/>
    </source>
</evidence>
<organism evidence="1 2">
    <name type="scientific">Cladobotryum mycophilum</name>
    <dbReference type="NCBI Taxonomy" id="491253"/>
    <lineage>
        <taxon>Eukaryota</taxon>
        <taxon>Fungi</taxon>
        <taxon>Dikarya</taxon>
        <taxon>Ascomycota</taxon>
        <taxon>Pezizomycotina</taxon>
        <taxon>Sordariomycetes</taxon>
        <taxon>Hypocreomycetidae</taxon>
        <taxon>Hypocreales</taxon>
        <taxon>Hypocreaceae</taxon>
        <taxon>Cladobotryum</taxon>
    </lineage>
</organism>
<protein>
    <submittedName>
        <fullName evidence="1">Uncharacterized protein</fullName>
    </submittedName>
</protein>
<keyword evidence="2" id="KW-1185">Reference proteome</keyword>
<accession>A0ABR0SHP9</accession>
<dbReference type="Proteomes" id="UP001338125">
    <property type="component" value="Unassembled WGS sequence"/>
</dbReference>
<sequence length="86" mass="9552">MALVDVHVPDANQQTVIRSAFNEASFTVIDIQGYLMSTTGGEVYTNHAYSSRSFSTHSLTAILDPTSHLMTPERNRANVVKRNNVR</sequence>
<reference evidence="1 2" key="1">
    <citation type="submission" date="2024-01" db="EMBL/GenBank/DDBJ databases">
        <title>Complete genome of Cladobotryum mycophilum ATHUM6906.</title>
        <authorList>
            <person name="Christinaki A.C."/>
            <person name="Myridakis A.I."/>
            <person name="Kouvelis V.N."/>
        </authorList>
    </citation>
    <scope>NUCLEOTIDE SEQUENCE [LARGE SCALE GENOMIC DNA]</scope>
    <source>
        <strain evidence="1 2">ATHUM6906</strain>
    </source>
</reference>
<comment type="caution">
    <text evidence="1">The sequence shown here is derived from an EMBL/GenBank/DDBJ whole genome shotgun (WGS) entry which is preliminary data.</text>
</comment>
<gene>
    <name evidence="1" type="ORF">PT974_09499</name>
</gene>
<evidence type="ECO:0000313" key="2">
    <source>
        <dbReference type="Proteomes" id="UP001338125"/>
    </source>
</evidence>